<feature type="region of interest" description="Disordered" evidence="1">
    <location>
        <begin position="31"/>
        <end position="53"/>
    </location>
</feature>
<dbReference type="EMBL" id="BK015256">
    <property type="protein sequence ID" value="DAD98216.1"/>
    <property type="molecule type" value="Genomic_DNA"/>
</dbReference>
<organism evidence="2">
    <name type="scientific">Siphoviridae sp. ctiPM17</name>
    <dbReference type="NCBI Taxonomy" id="2825623"/>
    <lineage>
        <taxon>Viruses</taxon>
        <taxon>Duplodnaviria</taxon>
        <taxon>Heunggongvirae</taxon>
        <taxon>Uroviricota</taxon>
        <taxon>Caudoviricetes</taxon>
    </lineage>
</organism>
<proteinExistence type="predicted"/>
<feature type="compositionally biased region" description="Polar residues" evidence="1">
    <location>
        <begin position="38"/>
        <end position="49"/>
    </location>
</feature>
<evidence type="ECO:0000256" key="1">
    <source>
        <dbReference type="SAM" id="MobiDB-lite"/>
    </source>
</evidence>
<accession>A0A8S5NVI3</accession>
<sequence length="256" mass="26878">MVTKNIKLKNADGDYLYPYTENLPTASTSAKGAVKLDSTPTSGSNNALTSGGAKTALDNKLDKTATAEKATADASGNTITTTYATKTELSAIEKLANSAKNIAEGRVSATVVENYSELVTELKSAAKDDYKIGDNFYIQALNVPDLWICDVKETSTSYIYSNDAAITSALKSNGIIQIGYFELAQLETEKIDLSGYVPTSRTINGKALTGNITLSASDIGALASGATASKATSDANGNNIATTYATKAEIITFEEM</sequence>
<evidence type="ECO:0000313" key="2">
    <source>
        <dbReference type="EMBL" id="DAD98216.1"/>
    </source>
</evidence>
<protein>
    <recommendedName>
        <fullName evidence="3">Tail fiber protein</fullName>
    </recommendedName>
</protein>
<reference evidence="2" key="1">
    <citation type="journal article" date="2021" name="Proc. Natl. Acad. Sci. U.S.A.">
        <title>A Catalog of Tens of Thousands of Viruses from Human Metagenomes Reveals Hidden Associations with Chronic Diseases.</title>
        <authorList>
            <person name="Tisza M.J."/>
            <person name="Buck C.B."/>
        </authorList>
    </citation>
    <scope>NUCLEOTIDE SEQUENCE</scope>
    <source>
        <strain evidence="2">CtiPM17</strain>
    </source>
</reference>
<evidence type="ECO:0008006" key="3">
    <source>
        <dbReference type="Google" id="ProtNLM"/>
    </source>
</evidence>
<name>A0A8S5NVI3_9CAUD</name>